<keyword evidence="1" id="KW-0479">Metal-binding</keyword>
<dbReference type="PROSITE" id="PS50005">
    <property type="entry name" value="TPR"/>
    <property type="match status" value="3"/>
</dbReference>
<sequence length="1031" mass="110039">MSLNQRPGSTPAVCVTVCVTKSEHEAADRPMASAWPLQPLQLTARRPALPWRSRPLALTLQTVLGLTAAALLSACQKPSDSPASSPTPAVAASASPTASASLVSQSDQLLARYRQMIVLMDGESALKASEREAVRSVGLLLFHDMQDSLQTLVATATAQGQDPAGLAALSQLLDRIETEPSWFDADRLAFKEFLTQLEQTFSTSQSISGLKLAKRAHEDLAVLAEVEQAYAQELRDTFGRFAQRGITLKREKWTDYVAKLKTIYTREGILKDYATILPDLSARPSDVGNAAASPTSPAATASTADAHADATAAAASGAAGTAADRSTAAAPAATTRGPSKEERELFGRALPPKTVLLTFDDGPHPRYTDEILEILKRYQAPAVFFELGRNLGSVDAKGQIKPGPGVQVAKRVLAAGHPIANHSFTHGVMSKFQLDQVKQEASQTEALLDAAGRAGQPLFRFPYGARTDNALGVIEGLKLRSMMWNVDSLDWSDPIPKSIAARVMNELSKQQRGIVLFHDIHARTVEALPLVLDQLKAEGYRLAAWKDGRIEPLAAATAESPAPDLAGANLYRDSYALVIGIDQYQRWPRLQHAVRDAQAIRDTLQSQFGFRAENITTLTDGDATRANILRALNGLARDKAGQPRLKRDDRVFVFFAGHGSTRRLPSGRDVGYIIPVDSSTDDLQTDAIAMPQLQELGEALPAKHAFFVIDACYSGLGLTRGAAPGSNNFIRDNARRLGRQMMTAGGADQQVADDGPGGHSVFTWTLLQALSGKADLNGDGLITATELAAYVAPAVSAIAHQTPAFGSLPGSEGGEFIFELASAPEQALSTTSAQLDVQASALAKRADDARNAQLQPMAAASAVPGVTAPAAAGSAAAVQVTVKGLDGKDTAIATSATAAPVSARVAAQRANDRGLQLYKERRYDEAEAAFTEALKLQPKFALAANNLGFIYFKRNKPAEAARWYRRAIEMDGSRALAHLNLGDALLLAGEDKEAQAAYASFIELSPSHPRVAELKAWLAQPDAAHRPQPPR</sequence>
<dbReference type="Gene3D" id="1.25.40.10">
    <property type="entry name" value="Tetratricopeptide repeat domain"/>
    <property type="match status" value="1"/>
</dbReference>
<keyword evidence="7" id="KW-1185">Reference proteome</keyword>
<dbReference type="InterPro" id="IPR019734">
    <property type="entry name" value="TPR_rpt"/>
</dbReference>
<dbReference type="Proteomes" id="UP000060699">
    <property type="component" value="Chromosome"/>
</dbReference>
<dbReference type="CDD" id="cd10917">
    <property type="entry name" value="CE4_NodB_like_6s_7s"/>
    <property type="match status" value="1"/>
</dbReference>
<dbReference type="InterPro" id="IPR002509">
    <property type="entry name" value="NODB_dom"/>
</dbReference>
<evidence type="ECO:0000256" key="1">
    <source>
        <dbReference type="ARBA" id="ARBA00022723"/>
    </source>
</evidence>
<feature type="region of interest" description="Disordered" evidence="5">
    <location>
        <begin position="318"/>
        <end position="343"/>
    </location>
</feature>
<dbReference type="InterPro" id="IPR029030">
    <property type="entry name" value="Caspase-like_dom_sf"/>
</dbReference>
<proteinExistence type="predicted"/>
<dbReference type="GO" id="GO:0046872">
    <property type="term" value="F:metal ion binding"/>
    <property type="evidence" value="ECO:0007669"/>
    <property type="project" value="UniProtKB-KW"/>
</dbReference>
<dbReference type="GO" id="GO:0045493">
    <property type="term" value="P:xylan catabolic process"/>
    <property type="evidence" value="ECO:0007669"/>
    <property type="project" value="UniProtKB-KW"/>
</dbReference>
<dbReference type="Gene3D" id="3.40.50.1460">
    <property type="match status" value="1"/>
</dbReference>
<evidence type="ECO:0000256" key="2">
    <source>
        <dbReference type="ARBA" id="ARBA00022729"/>
    </source>
</evidence>
<evidence type="ECO:0000313" key="6">
    <source>
        <dbReference type="EMBL" id="ALV09045.1"/>
    </source>
</evidence>
<organism evidence="6 7">
    <name type="scientific">Roseateles depolymerans</name>
    <dbReference type="NCBI Taxonomy" id="76731"/>
    <lineage>
        <taxon>Bacteria</taxon>
        <taxon>Pseudomonadati</taxon>
        <taxon>Pseudomonadota</taxon>
        <taxon>Betaproteobacteria</taxon>
        <taxon>Burkholderiales</taxon>
        <taxon>Sphaerotilaceae</taxon>
        <taxon>Roseateles</taxon>
    </lineage>
</organism>
<keyword evidence="6" id="KW-0624">Polysaccharide degradation</keyword>
<protein>
    <submittedName>
        <fullName evidence="6">Putative xylanase/chitin deacetylase</fullName>
    </submittedName>
</protein>
<evidence type="ECO:0000256" key="4">
    <source>
        <dbReference type="ARBA" id="ARBA00023277"/>
    </source>
</evidence>
<feature type="compositionally biased region" description="Low complexity" evidence="5">
    <location>
        <begin position="318"/>
        <end position="337"/>
    </location>
</feature>
<dbReference type="SMART" id="SM00028">
    <property type="entry name" value="TPR"/>
    <property type="match status" value="3"/>
</dbReference>
<evidence type="ECO:0000256" key="5">
    <source>
        <dbReference type="SAM" id="MobiDB-lite"/>
    </source>
</evidence>
<dbReference type="InterPro" id="IPR018247">
    <property type="entry name" value="EF_Hand_1_Ca_BS"/>
</dbReference>
<evidence type="ECO:0000313" key="7">
    <source>
        <dbReference type="Proteomes" id="UP000060699"/>
    </source>
</evidence>
<dbReference type="PROSITE" id="PS51677">
    <property type="entry name" value="NODB"/>
    <property type="match status" value="1"/>
</dbReference>
<name>A0A0U3E6Q4_9BURK</name>
<feature type="region of interest" description="Disordered" evidence="5">
    <location>
        <begin position="285"/>
        <end position="304"/>
    </location>
</feature>
<keyword evidence="6" id="KW-0326">Glycosidase</keyword>
<dbReference type="GO" id="GO:0016798">
    <property type="term" value="F:hydrolase activity, acting on glycosyl bonds"/>
    <property type="evidence" value="ECO:0007669"/>
    <property type="project" value="UniProtKB-KW"/>
</dbReference>
<dbReference type="KEGG" id="rdp:RD2015_4604"/>
<dbReference type="AlphaFoldDB" id="A0A0U3E6Q4"/>
<dbReference type="PATRIC" id="fig|76731.3.peg.4716"/>
<reference evidence="6 7" key="1">
    <citation type="submission" date="2015-12" db="EMBL/GenBank/DDBJ databases">
        <title>Complete genome of Roseateles depolymerans KCTC 42856.</title>
        <authorList>
            <person name="Kim K.M."/>
        </authorList>
    </citation>
    <scope>NUCLEOTIDE SEQUENCE [LARGE SCALE GENOMIC DNA]</scope>
    <source>
        <strain evidence="6 7">KCTC 42856</strain>
    </source>
</reference>
<dbReference type="Pfam" id="PF13432">
    <property type="entry name" value="TPR_16"/>
    <property type="match status" value="1"/>
</dbReference>
<dbReference type="InterPro" id="IPR011990">
    <property type="entry name" value="TPR-like_helical_dom_sf"/>
</dbReference>
<dbReference type="EMBL" id="CP013729">
    <property type="protein sequence ID" value="ALV09045.1"/>
    <property type="molecule type" value="Genomic_DNA"/>
</dbReference>
<dbReference type="GO" id="GO:0006508">
    <property type="term" value="P:proteolysis"/>
    <property type="evidence" value="ECO:0007669"/>
    <property type="project" value="InterPro"/>
</dbReference>
<keyword evidence="3 6" id="KW-0378">Hydrolase</keyword>
<dbReference type="InterPro" id="IPR011600">
    <property type="entry name" value="Pept_C14_caspase"/>
</dbReference>
<keyword evidence="4" id="KW-0119">Carbohydrate metabolism</keyword>
<keyword evidence="6" id="KW-0858">Xylan degradation</keyword>
<accession>A0A0U3E6Q4</accession>
<dbReference type="PROSITE" id="PS00018">
    <property type="entry name" value="EF_HAND_1"/>
    <property type="match status" value="1"/>
</dbReference>
<dbReference type="Pfam" id="PF01522">
    <property type="entry name" value="Polysacc_deac_1"/>
    <property type="match status" value="1"/>
</dbReference>
<dbReference type="Gene3D" id="3.20.20.370">
    <property type="entry name" value="Glycoside hydrolase/deacetylase"/>
    <property type="match status" value="1"/>
</dbReference>
<dbReference type="SUPFAM" id="SSF52129">
    <property type="entry name" value="Caspase-like"/>
    <property type="match status" value="1"/>
</dbReference>
<dbReference type="InterPro" id="IPR011330">
    <property type="entry name" value="Glyco_hydro/deAcase_b/a-brl"/>
</dbReference>
<evidence type="ECO:0000256" key="3">
    <source>
        <dbReference type="ARBA" id="ARBA00022801"/>
    </source>
</evidence>
<dbReference type="GO" id="GO:0016810">
    <property type="term" value="F:hydrolase activity, acting on carbon-nitrogen (but not peptide) bonds"/>
    <property type="evidence" value="ECO:0007669"/>
    <property type="project" value="InterPro"/>
</dbReference>
<dbReference type="PANTHER" id="PTHR46471:SF2">
    <property type="entry name" value="CHITIN DEACETYLASE-RELATED"/>
    <property type="match status" value="1"/>
</dbReference>
<gene>
    <name evidence="6" type="ORF">RD2015_4604</name>
</gene>
<dbReference type="PANTHER" id="PTHR46471">
    <property type="entry name" value="CHITIN DEACETYLASE"/>
    <property type="match status" value="1"/>
</dbReference>
<dbReference type="Pfam" id="PF00656">
    <property type="entry name" value="Peptidase_C14"/>
    <property type="match status" value="1"/>
</dbReference>
<dbReference type="GO" id="GO:0004197">
    <property type="term" value="F:cysteine-type endopeptidase activity"/>
    <property type="evidence" value="ECO:0007669"/>
    <property type="project" value="InterPro"/>
</dbReference>
<feature type="compositionally biased region" description="Low complexity" evidence="5">
    <location>
        <begin position="290"/>
        <end position="304"/>
    </location>
</feature>
<dbReference type="SUPFAM" id="SSF48452">
    <property type="entry name" value="TPR-like"/>
    <property type="match status" value="1"/>
</dbReference>
<dbReference type="STRING" id="76731.RD2015_4604"/>
<dbReference type="SUPFAM" id="SSF88713">
    <property type="entry name" value="Glycoside hydrolase/deacetylase"/>
    <property type="match status" value="1"/>
</dbReference>
<keyword evidence="2" id="KW-0732">Signal</keyword>